<feature type="compositionally biased region" description="Low complexity" evidence="1">
    <location>
        <begin position="119"/>
        <end position="132"/>
    </location>
</feature>
<name>A0ABW1MNQ3_9ACTN</name>
<feature type="compositionally biased region" description="Gly residues" evidence="1">
    <location>
        <begin position="80"/>
        <end position="102"/>
    </location>
</feature>
<organism evidence="2 3">
    <name type="scientific">Streptomyces ochraceiscleroticus</name>
    <dbReference type="NCBI Taxonomy" id="47761"/>
    <lineage>
        <taxon>Bacteria</taxon>
        <taxon>Bacillati</taxon>
        <taxon>Actinomycetota</taxon>
        <taxon>Actinomycetes</taxon>
        <taxon>Kitasatosporales</taxon>
        <taxon>Streptomycetaceae</taxon>
        <taxon>Streptomyces</taxon>
    </lineage>
</organism>
<keyword evidence="3" id="KW-1185">Reference proteome</keyword>
<evidence type="ECO:0000313" key="3">
    <source>
        <dbReference type="Proteomes" id="UP001596139"/>
    </source>
</evidence>
<dbReference type="RefSeq" id="WP_157848913.1">
    <property type="nucleotide sequence ID" value="NZ_JBHSPX010000006.1"/>
</dbReference>
<comment type="caution">
    <text evidence="2">The sequence shown here is derived from an EMBL/GenBank/DDBJ whole genome shotgun (WGS) entry which is preliminary data.</text>
</comment>
<dbReference type="EMBL" id="JBHSPX010000006">
    <property type="protein sequence ID" value="MFC6064717.1"/>
    <property type="molecule type" value="Genomic_DNA"/>
</dbReference>
<evidence type="ECO:0000256" key="1">
    <source>
        <dbReference type="SAM" id="MobiDB-lite"/>
    </source>
</evidence>
<feature type="region of interest" description="Disordered" evidence="1">
    <location>
        <begin position="70"/>
        <end position="132"/>
    </location>
</feature>
<sequence>MPSPVQAYSVPVRARAATRGHGHELNPGVELFLDRQRPGVVPRPAMEPTPIYDRLLAEWRAGIVRRPAALWPHDDTVRGTGQGPGGPGSGPGGPGRPGGPSGGRLPAVVPPSMVRRGRVPVAPRPVAASHPL</sequence>
<accession>A0ABW1MNQ3</accession>
<protein>
    <submittedName>
        <fullName evidence="2">Uncharacterized protein</fullName>
    </submittedName>
</protein>
<proteinExistence type="predicted"/>
<gene>
    <name evidence="2" type="ORF">ACFP4F_19475</name>
</gene>
<evidence type="ECO:0000313" key="2">
    <source>
        <dbReference type="EMBL" id="MFC6064717.1"/>
    </source>
</evidence>
<reference evidence="3" key="1">
    <citation type="journal article" date="2019" name="Int. J. Syst. Evol. Microbiol.">
        <title>The Global Catalogue of Microorganisms (GCM) 10K type strain sequencing project: providing services to taxonomists for standard genome sequencing and annotation.</title>
        <authorList>
            <consortium name="The Broad Institute Genomics Platform"/>
            <consortium name="The Broad Institute Genome Sequencing Center for Infectious Disease"/>
            <person name="Wu L."/>
            <person name="Ma J."/>
        </authorList>
    </citation>
    <scope>NUCLEOTIDE SEQUENCE [LARGE SCALE GENOMIC DNA]</scope>
    <source>
        <strain evidence="3">CGMCC 1.15180</strain>
    </source>
</reference>
<dbReference type="Proteomes" id="UP001596139">
    <property type="component" value="Unassembled WGS sequence"/>
</dbReference>